<dbReference type="STRING" id="1993.SAMN04489713_1011011"/>
<dbReference type="Pfam" id="PF13581">
    <property type="entry name" value="HATPase_c_2"/>
    <property type="match status" value="1"/>
</dbReference>
<dbReference type="AlphaFoldDB" id="A0A1I4XUM2"/>
<dbReference type="PANTHER" id="PTHR35526">
    <property type="entry name" value="ANTI-SIGMA-F FACTOR RSBW-RELATED"/>
    <property type="match status" value="1"/>
</dbReference>
<keyword evidence="1" id="KW-0723">Serine/threonine-protein kinase</keyword>
<dbReference type="InterPro" id="IPR003594">
    <property type="entry name" value="HATPase_dom"/>
</dbReference>
<dbReference type="eggNOG" id="COG2172">
    <property type="taxonomic scope" value="Bacteria"/>
</dbReference>
<dbReference type="InParanoid" id="A0A1I4XUM2"/>
<accession>A0A1I4XUM2</accession>
<dbReference type="SUPFAM" id="SSF55874">
    <property type="entry name" value="ATPase domain of HSP90 chaperone/DNA topoisomerase II/histidine kinase"/>
    <property type="match status" value="1"/>
</dbReference>
<dbReference type="InterPro" id="IPR050267">
    <property type="entry name" value="Anti-sigma-factor_SerPK"/>
</dbReference>
<sequence length="131" mass="13920">MTVPTVRFDALLLPGVERAAGHARRWLRDILDGHPCLDDASLCLSELVTNALRYTDSGRGGQILVEVSHSDLSVRIEVVDDGGAATVPHLAGPGETAIGGRGLRIVAFLSGGWGIVRRAKGHSVWFEIGRG</sequence>
<keyword evidence="3" id="KW-0808">Transferase</keyword>
<dbReference type="Proteomes" id="UP000183413">
    <property type="component" value="Unassembled WGS sequence"/>
</dbReference>
<evidence type="ECO:0000313" key="3">
    <source>
        <dbReference type="EMBL" id="SFN29073.1"/>
    </source>
</evidence>
<dbReference type="GO" id="GO:0004674">
    <property type="term" value="F:protein serine/threonine kinase activity"/>
    <property type="evidence" value="ECO:0007669"/>
    <property type="project" value="UniProtKB-KW"/>
</dbReference>
<reference evidence="3 4" key="1">
    <citation type="submission" date="2016-10" db="EMBL/GenBank/DDBJ databases">
        <authorList>
            <person name="de Groot N.N."/>
        </authorList>
    </citation>
    <scope>NUCLEOTIDE SEQUENCE [LARGE SCALE GENOMIC DNA]</scope>
    <source>
        <strain evidence="3 4">DSM 43067</strain>
    </source>
</reference>
<evidence type="ECO:0000256" key="1">
    <source>
        <dbReference type="ARBA" id="ARBA00022527"/>
    </source>
</evidence>
<dbReference type="RefSeq" id="WP_083597251.1">
    <property type="nucleotide sequence ID" value="NZ_FOVH01000001.1"/>
</dbReference>
<protein>
    <submittedName>
        <fullName evidence="3">Anti-sigma regulatory factor (Ser/Thr protein kinase)</fullName>
    </submittedName>
</protein>
<dbReference type="PANTHER" id="PTHR35526:SF3">
    <property type="entry name" value="ANTI-SIGMA-F FACTOR RSBW"/>
    <property type="match status" value="1"/>
</dbReference>
<evidence type="ECO:0000259" key="2">
    <source>
        <dbReference type="Pfam" id="PF13581"/>
    </source>
</evidence>
<dbReference type="InterPro" id="IPR036890">
    <property type="entry name" value="HATPase_C_sf"/>
</dbReference>
<evidence type="ECO:0000313" key="4">
    <source>
        <dbReference type="Proteomes" id="UP000183413"/>
    </source>
</evidence>
<keyword evidence="4" id="KW-1185">Reference proteome</keyword>
<dbReference type="Gene3D" id="3.30.565.10">
    <property type="entry name" value="Histidine kinase-like ATPase, C-terminal domain"/>
    <property type="match status" value="1"/>
</dbReference>
<name>A0A1I4XUM2_9ACTN</name>
<organism evidence="3 4">
    <name type="scientific">Actinomadura madurae</name>
    <dbReference type="NCBI Taxonomy" id="1993"/>
    <lineage>
        <taxon>Bacteria</taxon>
        <taxon>Bacillati</taxon>
        <taxon>Actinomycetota</taxon>
        <taxon>Actinomycetes</taxon>
        <taxon>Streptosporangiales</taxon>
        <taxon>Thermomonosporaceae</taxon>
        <taxon>Actinomadura</taxon>
    </lineage>
</organism>
<keyword evidence="3" id="KW-0418">Kinase</keyword>
<feature type="domain" description="Histidine kinase/HSP90-like ATPase" evidence="2">
    <location>
        <begin position="18"/>
        <end position="125"/>
    </location>
</feature>
<dbReference type="EMBL" id="FOVH01000001">
    <property type="protein sequence ID" value="SFN29073.1"/>
    <property type="molecule type" value="Genomic_DNA"/>
</dbReference>
<gene>
    <name evidence="3" type="ORF">SAMN04489713_1011011</name>
</gene>
<dbReference type="CDD" id="cd16936">
    <property type="entry name" value="HATPase_RsbW-like"/>
    <property type="match status" value="1"/>
</dbReference>
<proteinExistence type="predicted"/>